<name>A0ABY8QLS5_9RHOB</name>
<protein>
    <recommendedName>
        <fullName evidence="3">Cthe-2314-like HEPN domain-containing protein</fullName>
    </recommendedName>
</protein>
<dbReference type="EMBL" id="CP124616">
    <property type="protein sequence ID" value="WGW05585.1"/>
    <property type="molecule type" value="Genomic_DNA"/>
</dbReference>
<accession>A0ABY8QLS5</accession>
<dbReference type="RefSeq" id="WP_282302209.1">
    <property type="nucleotide sequence ID" value="NZ_CP124616.1"/>
</dbReference>
<evidence type="ECO:0008006" key="3">
    <source>
        <dbReference type="Google" id="ProtNLM"/>
    </source>
</evidence>
<dbReference type="Proteomes" id="UP001241605">
    <property type="component" value="Chromosome"/>
</dbReference>
<keyword evidence="2" id="KW-1185">Reference proteome</keyword>
<evidence type="ECO:0000313" key="2">
    <source>
        <dbReference type="Proteomes" id="UP001241605"/>
    </source>
</evidence>
<evidence type="ECO:0000313" key="1">
    <source>
        <dbReference type="EMBL" id="WGW05585.1"/>
    </source>
</evidence>
<organism evidence="1 2">
    <name type="scientific">Tropicibacter oceani</name>
    <dbReference type="NCBI Taxonomy" id="3058420"/>
    <lineage>
        <taxon>Bacteria</taxon>
        <taxon>Pseudomonadati</taxon>
        <taxon>Pseudomonadota</taxon>
        <taxon>Alphaproteobacteria</taxon>
        <taxon>Rhodobacterales</taxon>
        <taxon>Roseobacteraceae</taxon>
        <taxon>Tropicibacter</taxon>
    </lineage>
</organism>
<sequence>MALAEYMSHLGTEDTEGFSQAVSTLSDEAWKFALQFSPYQKIETILDNLEGLFDALREEFINLSSYHSGMSAALDIQADSNTSYEREYKKTASSLITFSALYATYVDLCFRIRDLCKLKNSKPYSRAIQKAIKDFSEPMGFMKDLRNFLLHYSIPKFSHSVQLDGAKREYLLINSADIACSGFKWKADTRNYLYRNKKIDVISLCEKVVKGVRRSIDFHRKVSERVLKKEKNAHDFYKYQRKRHEFFSQSVTDFGALIKRPTPLHRRLLEAEFVANVLNSSLTDEEASDLLKNYPNRFKILPQPVLAELNLELENLIKSRKLIPDSGMYFSGK</sequence>
<reference evidence="1 2" key="1">
    <citation type="submission" date="2023-05" db="EMBL/GenBank/DDBJ databases">
        <title>YMD87, complete Genome.</title>
        <authorList>
            <person name="Zhang J."/>
            <person name="Xu X."/>
        </authorList>
    </citation>
    <scope>NUCLEOTIDE SEQUENCE [LARGE SCALE GENOMIC DNA]</scope>
    <source>
        <strain evidence="1 2">YMD87</strain>
    </source>
</reference>
<proteinExistence type="predicted"/>
<gene>
    <name evidence="1" type="ORF">QF118_08565</name>
</gene>